<gene>
    <name evidence="1" type="ORF">JOB18_002899</name>
</gene>
<accession>A0AAV6R834</accession>
<proteinExistence type="predicted"/>
<dbReference type="EMBL" id="JAGKHQ010000012">
    <property type="protein sequence ID" value="KAG7501591.1"/>
    <property type="molecule type" value="Genomic_DNA"/>
</dbReference>
<dbReference type="AlphaFoldDB" id="A0AAV6R834"/>
<dbReference type="Proteomes" id="UP000693946">
    <property type="component" value="Linkage Group LG2"/>
</dbReference>
<sequence>MRTRSFLQIGTIHCIGDSIGYFHRKCEACCLLEGTVMILLQLSGPDEVKRTLNSVTLNCIFLERMCKGELAHWLTASESLMDLDIQLPEGLVADKIGVPLVQAKKTSGDVCLLCSSTRSTEHKLQ</sequence>
<organism evidence="1 2">
    <name type="scientific">Solea senegalensis</name>
    <name type="common">Senegalese sole</name>
    <dbReference type="NCBI Taxonomy" id="28829"/>
    <lineage>
        <taxon>Eukaryota</taxon>
        <taxon>Metazoa</taxon>
        <taxon>Chordata</taxon>
        <taxon>Craniata</taxon>
        <taxon>Vertebrata</taxon>
        <taxon>Euteleostomi</taxon>
        <taxon>Actinopterygii</taxon>
        <taxon>Neopterygii</taxon>
        <taxon>Teleostei</taxon>
        <taxon>Neoteleostei</taxon>
        <taxon>Acanthomorphata</taxon>
        <taxon>Carangaria</taxon>
        <taxon>Pleuronectiformes</taxon>
        <taxon>Pleuronectoidei</taxon>
        <taxon>Soleidae</taxon>
        <taxon>Solea</taxon>
    </lineage>
</organism>
<comment type="caution">
    <text evidence="1">The sequence shown here is derived from an EMBL/GenBank/DDBJ whole genome shotgun (WGS) entry which is preliminary data.</text>
</comment>
<evidence type="ECO:0000313" key="1">
    <source>
        <dbReference type="EMBL" id="KAG7501591.1"/>
    </source>
</evidence>
<keyword evidence="2" id="KW-1185">Reference proteome</keyword>
<evidence type="ECO:0000313" key="2">
    <source>
        <dbReference type="Proteomes" id="UP000693946"/>
    </source>
</evidence>
<name>A0AAV6R834_SOLSE</name>
<reference evidence="1 2" key="1">
    <citation type="journal article" date="2021" name="Sci. Rep.">
        <title>Chromosome anchoring in Senegalese sole (Solea senegalensis) reveals sex-associated markers and genome rearrangements in flatfish.</title>
        <authorList>
            <person name="Guerrero-Cozar I."/>
            <person name="Gomez-Garrido J."/>
            <person name="Berbel C."/>
            <person name="Martinez-Blanch J.F."/>
            <person name="Alioto T."/>
            <person name="Claros M.G."/>
            <person name="Gagnaire P.A."/>
            <person name="Manchado M."/>
        </authorList>
    </citation>
    <scope>NUCLEOTIDE SEQUENCE [LARGE SCALE GENOMIC DNA]</scope>
    <source>
        <strain evidence="1">Sse05_10M</strain>
    </source>
</reference>
<protein>
    <submittedName>
        <fullName evidence="1">Uncharacterized protein</fullName>
    </submittedName>
</protein>